<gene>
    <name evidence="1" type="ORF">L3081_23780</name>
</gene>
<accession>A0ABS9X6H8</accession>
<proteinExistence type="predicted"/>
<dbReference type="EMBL" id="JAKKSL010000006">
    <property type="protein sequence ID" value="MCI2285850.1"/>
    <property type="molecule type" value="Genomic_DNA"/>
</dbReference>
<name>A0ABS9X6H8_9GAMM</name>
<reference evidence="1" key="1">
    <citation type="submission" date="2022-01" db="EMBL/GenBank/DDBJ databases">
        <title>Colwellia maritima, isolated from seawater.</title>
        <authorList>
            <person name="Kristyanto S."/>
            <person name="Jung J."/>
            <person name="Jeon C.O."/>
        </authorList>
    </citation>
    <scope>NUCLEOTIDE SEQUENCE</scope>
    <source>
        <strain evidence="1">MSW7</strain>
    </source>
</reference>
<protein>
    <submittedName>
        <fullName evidence="1">Uncharacterized protein</fullName>
    </submittedName>
</protein>
<comment type="caution">
    <text evidence="1">The sequence shown here is derived from an EMBL/GenBank/DDBJ whole genome shotgun (WGS) entry which is preliminary data.</text>
</comment>
<keyword evidence="2" id="KW-1185">Reference proteome</keyword>
<sequence length="53" mass="5687">MCDLKESNNHPKGCISIAASHKLIPGDFLFINQANMKKAALISAASTEEKLSV</sequence>
<evidence type="ECO:0000313" key="1">
    <source>
        <dbReference type="EMBL" id="MCI2285850.1"/>
    </source>
</evidence>
<dbReference type="Proteomes" id="UP001139646">
    <property type="component" value="Unassembled WGS sequence"/>
</dbReference>
<dbReference type="RefSeq" id="WP_242288803.1">
    <property type="nucleotide sequence ID" value="NZ_JAKKSL010000006.1"/>
</dbReference>
<evidence type="ECO:0000313" key="2">
    <source>
        <dbReference type="Proteomes" id="UP001139646"/>
    </source>
</evidence>
<organism evidence="1 2">
    <name type="scientific">Colwellia maritima</name>
    <dbReference type="NCBI Taxonomy" id="2912588"/>
    <lineage>
        <taxon>Bacteria</taxon>
        <taxon>Pseudomonadati</taxon>
        <taxon>Pseudomonadota</taxon>
        <taxon>Gammaproteobacteria</taxon>
        <taxon>Alteromonadales</taxon>
        <taxon>Colwelliaceae</taxon>
        <taxon>Colwellia</taxon>
    </lineage>
</organism>